<dbReference type="EMBL" id="LXQA010864493">
    <property type="protein sequence ID" value="MCI74620.1"/>
    <property type="molecule type" value="Genomic_DNA"/>
</dbReference>
<proteinExistence type="predicted"/>
<sequence length="34" mass="3830">MRRLGTCGIKASCAHVVLIVMEELQSLANRCRNR</sequence>
<evidence type="ECO:0000313" key="2">
    <source>
        <dbReference type="Proteomes" id="UP000265520"/>
    </source>
</evidence>
<reference evidence="1 2" key="1">
    <citation type="journal article" date="2018" name="Front. Plant Sci.">
        <title>Red Clover (Trifolium pratense) and Zigzag Clover (T. medium) - A Picture of Genomic Similarities and Differences.</title>
        <authorList>
            <person name="Dluhosova J."/>
            <person name="Istvanek J."/>
            <person name="Nedelnik J."/>
            <person name="Repkova J."/>
        </authorList>
    </citation>
    <scope>NUCLEOTIDE SEQUENCE [LARGE SCALE GENOMIC DNA]</scope>
    <source>
        <strain evidence="2">cv. 10/8</strain>
        <tissue evidence="1">Leaf</tissue>
    </source>
</reference>
<comment type="caution">
    <text evidence="1">The sequence shown here is derived from an EMBL/GenBank/DDBJ whole genome shotgun (WGS) entry which is preliminary data.</text>
</comment>
<dbReference type="Proteomes" id="UP000265520">
    <property type="component" value="Unassembled WGS sequence"/>
</dbReference>
<name>A0A392UQM5_9FABA</name>
<evidence type="ECO:0000313" key="1">
    <source>
        <dbReference type="EMBL" id="MCI74620.1"/>
    </source>
</evidence>
<organism evidence="1 2">
    <name type="scientific">Trifolium medium</name>
    <dbReference type="NCBI Taxonomy" id="97028"/>
    <lineage>
        <taxon>Eukaryota</taxon>
        <taxon>Viridiplantae</taxon>
        <taxon>Streptophyta</taxon>
        <taxon>Embryophyta</taxon>
        <taxon>Tracheophyta</taxon>
        <taxon>Spermatophyta</taxon>
        <taxon>Magnoliopsida</taxon>
        <taxon>eudicotyledons</taxon>
        <taxon>Gunneridae</taxon>
        <taxon>Pentapetalae</taxon>
        <taxon>rosids</taxon>
        <taxon>fabids</taxon>
        <taxon>Fabales</taxon>
        <taxon>Fabaceae</taxon>
        <taxon>Papilionoideae</taxon>
        <taxon>50 kb inversion clade</taxon>
        <taxon>NPAAA clade</taxon>
        <taxon>Hologalegina</taxon>
        <taxon>IRL clade</taxon>
        <taxon>Trifolieae</taxon>
        <taxon>Trifolium</taxon>
    </lineage>
</organism>
<protein>
    <submittedName>
        <fullName evidence="1">Uncharacterized protein</fullName>
    </submittedName>
</protein>
<feature type="non-terminal residue" evidence="1">
    <location>
        <position position="34"/>
    </location>
</feature>
<keyword evidence="2" id="KW-1185">Reference proteome</keyword>
<dbReference type="AlphaFoldDB" id="A0A392UQM5"/>
<accession>A0A392UQM5</accession>